<reference evidence="2 3" key="1">
    <citation type="submission" date="2021-02" db="EMBL/GenBank/DDBJ databases">
        <title>Porcisia hertigi Genome sequencing and assembly.</title>
        <authorList>
            <person name="Almutairi H."/>
            <person name="Gatherer D."/>
        </authorList>
    </citation>
    <scope>NUCLEOTIDE SEQUENCE [LARGE SCALE GENOMIC DNA]</scope>
    <source>
        <strain evidence="2 3">C119</strain>
    </source>
</reference>
<comment type="caution">
    <text evidence="2">The sequence shown here is derived from an EMBL/GenBank/DDBJ whole genome shotgun (WGS) entry which is preliminary data.</text>
</comment>
<dbReference type="Pfam" id="PF10274">
    <property type="entry name" value="ParcG"/>
    <property type="match status" value="1"/>
</dbReference>
<dbReference type="RefSeq" id="XP_067756731.1">
    <property type="nucleotide sequence ID" value="XM_067900710.1"/>
</dbReference>
<dbReference type="GO" id="GO:0030544">
    <property type="term" value="F:Hsp70 protein binding"/>
    <property type="evidence" value="ECO:0007669"/>
    <property type="project" value="TreeGrafter"/>
</dbReference>
<dbReference type="OrthoDB" id="5954824at2759"/>
<dbReference type="AlphaFoldDB" id="A0A836I4U6"/>
<organism evidence="2 3">
    <name type="scientific">Porcisia hertigi</name>
    <dbReference type="NCBI Taxonomy" id="2761500"/>
    <lineage>
        <taxon>Eukaryota</taxon>
        <taxon>Discoba</taxon>
        <taxon>Euglenozoa</taxon>
        <taxon>Kinetoplastea</taxon>
        <taxon>Metakinetoplastina</taxon>
        <taxon>Trypanosomatida</taxon>
        <taxon>Trypanosomatidae</taxon>
        <taxon>Leishmaniinae</taxon>
        <taxon>Porcisia</taxon>
    </lineage>
</organism>
<dbReference type="PANTHER" id="PTHR21207:SF2">
    <property type="entry name" value="PARKIN COREGULATED GENE PROTEIN"/>
    <property type="match status" value="1"/>
</dbReference>
<evidence type="ECO:0000313" key="2">
    <source>
        <dbReference type="EMBL" id="KAG5502959.1"/>
    </source>
</evidence>
<dbReference type="Proteomes" id="UP000674318">
    <property type="component" value="Unassembled WGS sequence"/>
</dbReference>
<keyword evidence="3" id="KW-1185">Reference proteome</keyword>
<name>A0A836I4U6_9TRYP</name>
<dbReference type="GO" id="GO:0051879">
    <property type="term" value="F:Hsp90 protein binding"/>
    <property type="evidence" value="ECO:0007669"/>
    <property type="project" value="TreeGrafter"/>
</dbReference>
<dbReference type="PANTHER" id="PTHR21207">
    <property type="entry name" value="PARKIN COREGULATED GENE PROTEIN PARK2 COREGULATED"/>
    <property type="match status" value="1"/>
</dbReference>
<dbReference type="KEGG" id="phet:94290787"/>
<dbReference type="InterPro" id="IPR019399">
    <property type="entry name" value="Parkin_co-regulated_protein"/>
</dbReference>
<dbReference type="EMBL" id="JAFJZO010000025">
    <property type="protein sequence ID" value="KAG5502959.1"/>
    <property type="molecule type" value="Genomic_DNA"/>
</dbReference>
<protein>
    <recommendedName>
        <fullName evidence="4">Parkin co-regulated protein</fullName>
    </recommendedName>
</protein>
<sequence>MSSYEIKPILKGTKKDPSLLKYNKAAGAGPFGAAPACRGTKKSAPAQSVDAPAGEAAATNAAVTGVRFKYTGTMRGYGGASSSLRKGRPRDLQDAAFSEKGCGKSAPPKAGAFKRRMIPPTEFRRAYNRGDLPIAVCHGSRPTIDWKVEVTKLDYHHYLPIFFDGIRETEEPYMFLARQGCLDLLERGGSKILPTIPQLIIPIKTALNTRHRDIICATLRIIQQLVVSDDLIGEALVPYYRQILPVLNLFKNVHKRRSRSDAMDYGQRNRDDVGDLVNETLQILEQHGGEDAYINIKYMVPSYESCIYNS</sequence>
<evidence type="ECO:0000313" key="3">
    <source>
        <dbReference type="Proteomes" id="UP000674318"/>
    </source>
</evidence>
<proteinExistence type="predicted"/>
<evidence type="ECO:0000256" key="1">
    <source>
        <dbReference type="SAM" id="MobiDB-lite"/>
    </source>
</evidence>
<accession>A0A836I4U6</accession>
<gene>
    <name evidence="2" type="ORF">JKF63_04732</name>
</gene>
<evidence type="ECO:0008006" key="4">
    <source>
        <dbReference type="Google" id="ProtNLM"/>
    </source>
</evidence>
<feature type="region of interest" description="Disordered" evidence="1">
    <location>
        <begin position="78"/>
        <end position="111"/>
    </location>
</feature>
<dbReference type="GeneID" id="94290787"/>